<dbReference type="EMBL" id="CP003375">
    <property type="protein sequence ID" value="AFD19521.1"/>
    <property type="molecule type" value="Genomic_DNA"/>
</dbReference>
<evidence type="ECO:0000313" key="2">
    <source>
        <dbReference type="Proteomes" id="UP000007592"/>
    </source>
</evidence>
<dbReference type="AlphaFoldDB" id="H8LMF9"/>
<dbReference type="HOGENOM" id="CLU_2525405_0_0_5"/>
<evidence type="ECO:0000313" key="1">
    <source>
        <dbReference type="EMBL" id="AFD19521.1"/>
    </source>
</evidence>
<name>H8LMF9_RICSL</name>
<accession>H8LMF9</accession>
<dbReference type="KEGG" id="rsw:MC3_02860"/>
<gene>
    <name evidence="1" type="ORF">MC3_02860</name>
</gene>
<reference evidence="1 2" key="1">
    <citation type="submission" date="2012-03" db="EMBL/GenBank/DDBJ databases">
        <authorList>
            <person name="Johnson S.L."/>
            <person name="Munk A.C."/>
            <person name="Han S."/>
            <person name="Bruce D.C."/>
            <person name="Dasch G.A."/>
        </authorList>
    </citation>
    <scope>NUCLEOTIDE SEQUENCE [LARGE SCALE GENOMIC DNA]</scope>
    <source>
        <strain evidence="2">D-CWPP (RSB)</strain>
    </source>
</reference>
<organism evidence="1 2">
    <name type="scientific">Rickettsia slovaca str. D-CWPP</name>
    <dbReference type="NCBI Taxonomy" id="1105109"/>
    <lineage>
        <taxon>Bacteria</taxon>
        <taxon>Pseudomonadati</taxon>
        <taxon>Pseudomonadota</taxon>
        <taxon>Alphaproteobacteria</taxon>
        <taxon>Rickettsiales</taxon>
        <taxon>Rickettsiaceae</taxon>
        <taxon>Rickettsieae</taxon>
        <taxon>Rickettsia</taxon>
        <taxon>spotted fever group</taxon>
    </lineage>
</organism>
<sequence length="84" mass="9667">MNQVKIKRYWTSFYVNLKINACGESIFNHALTSRDKWLLEKLRSKGADIGRQGVLLHNPFDHSIAKLVKIGVDKEKIILILMSN</sequence>
<proteinExistence type="predicted"/>
<protein>
    <submittedName>
        <fullName evidence="1">Uncharacterized protein</fullName>
    </submittedName>
</protein>
<dbReference type="RefSeq" id="WP_014419779.1">
    <property type="nucleotide sequence ID" value="NC_017065.1"/>
</dbReference>
<dbReference type="Proteomes" id="UP000007592">
    <property type="component" value="Chromosome"/>
</dbReference>